<sequence>MFSHSSELLAKIESDLTAQSTRGEALARLRALGLSDFGLFLISLPDATYPKLSALLPRMAEAEVQRNWTGNSGAFLLTQTLDFVRSAAYNYSEISGKPLSDAKILDFGCGYGRISRMMYFFTEEENYFGVDPWDRSIEICKNDGLTTNFAVSDYLPTDLPVGDARFDFIFAFSVFTHLSERATRAGISTVAKYLTADGILLITTREIEYWAQHFKETAPQQRAHCEESHDAGGFAFVPHSRETVDGDVTYGDTSMTVAWFHAQFPDLKIVKQDRSLNDPYQSYWFVQKR</sequence>
<dbReference type="OrthoDB" id="9777638at2"/>
<dbReference type="CDD" id="cd02440">
    <property type="entry name" value="AdoMet_MTases"/>
    <property type="match status" value="1"/>
</dbReference>
<gene>
    <name evidence="2" type="ORF">RC74_16910</name>
</gene>
<dbReference type="AlphaFoldDB" id="A0A126V4T6"/>
<dbReference type="Proteomes" id="UP000070371">
    <property type="component" value="Chromosome"/>
</dbReference>
<dbReference type="InterPro" id="IPR041698">
    <property type="entry name" value="Methyltransf_25"/>
</dbReference>
<dbReference type="KEGG" id="hat:RC74_16910"/>
<evidence type="ECO:0000313" key="2">
    <source>
        <dbReference type="EMBL" id="AML52719.1"/>
    </source>
</evidence>
<proteinExistence type="predicted"/>
<dbReference type="STRING" id="1579316.RC74_16910"/>
<dbReference type="Gene3D" id="3.40.50.150">
    <property type="entry name" value="Vaccinia Virus protein VP39"/>
    <property type="match status" value="1"/>
</dbReference>
<dbReference type="EMBL" id="CP014327">
    <property type="protein sequence ID" value="AML52719.1"/>
    <property type="molecule type" value="Genomic_DNA"/>
</dbReference>
<accession>A0A126V4T6</accession>
<protein>
    <recommendedName>
        <fullName evidence="1">Methyltransferase domain-containing protein</fullName>
    </recommendedName>
</protein>
<feature type="domain" description="Methyltransferase" evidence="1">
    <location>
        <begin position="104"/>
        <end position="198"/>
    </location>
</feature>
<dbReference type="InterPro" id="IPR029063">
    <property type="entry name" value="SAM-dependent_MTases_sf"/>
</dbReference>
<evidence type="ECO:0000259" key="1">
    <source>
        <dbReference type="Pfam" id="PF13649"/>
    </source>
</evidence>
<evidence type="ECO:0000313" key="3">
    <source>
        <dbReference type="Proteomes" id="UP000070371"/>
    </source>
</evidence>
<dbReference type="Pfam" id="PF13649">
    <property type="entry name" value="Methyltransf_25"/>
    <property type="match status" value="1"/>
</dbReference>
<dbReference type="RefSeq" id="WP_062628329.1">
    <property type="nucleotide sequence ID" value="NZ_CP014327.1"/>
</dbReference>
<name>A0A126V4T6_9RHOB</name>
<dbReference type="SUPFAM" id="SSF53335">
    <property type="entry name" value="S-adenosyl-L-methionine-dependent methyltransferases"/>
    <property type="match status" value="1"/>
</dbReference>
<reference evidence="2 3" key="1">
    <citation type="submission" date="2016-02" db="EMBL/GenBank/DDBJ databases">
        <title>Complete genome sequence of Halocynthiibacter arcticus PAMC 20958t from arctic marine sediment.</title>
        <authorList>
            <person name="Lee Y.M."/>
            <person name="Baek K."/>
            <person name="Lee H.K."/>
            <person name="Shin S.C."/>
        </authorList>
    </citation>
    <scope>NUCLEOTIDE SEQUENCE [LARGE SCALE GENOMIC DNA]</scope>
    <source>
        <strain evidence="2">PAMC 20958</strain>
    </source>
</reference>
<organism evidence="2 3">
    <name type="scientific">Falsihalocynthiibacter arcticus</name>
    <dbReference type="NCBI Taxonomy" id="1579316"/>
    <lineage>
        <taxon>Bacteria</taxon>
        <taxon>Pseudomonadati</taxon>
        <taxon>Pseudomonadota</taxon>
        <taxon>Alphaproteobacteria</taxon>
        <taxon>Rhodobacterales</taxon>
        <taxon>Roseobacteraceae</taxon>
        <taxon>Falsihalocynthiibacter</taxon>
    </lineage>
</organism>
<keyword evidence="3" id="KW-1185">Reference proteome</keyword>